<dbReference type="EMBL" id="JBHMFI010000001">
    <property type="protein sequence ID" value="MFB9073165.1"/>
    <property type="molecule type" value="Genomic_DNA"/>
</dbReference>
<evidence type="ECO:0000313" key="2">
    <source>
        <dbReference type="Proteomes" id="UP001589575"/>
    </source>
</evidence>
<reference evidence="1 2" key="1">
    <citation type="submission" date="2024-09" db="EMBL/GenBank/DDBJ databases">
        <authorList>
            <person name="Sun Q."/>
            <person name="Mori K."/>
        </authorList>
    </citation>
    <scope>NUCLEOTIDE SEQUENCE [LARGE SCALE GENOMIC DNA]</scope>
    <source>
        <strain evidence="1 2">CCM 7609</strain>
    </source>
</reference>
<proteinExistence type="predicted"/>
<evidence type="ECO:0000313" key="1">
    <source>
        <dbReference type="EMBL" id="MFB9073165.1"/>
    </source>
</evidence>
<name>A0ABV5G2L9_9MICC</name>
<gene>
    <name evidence="1" type="ORF">ACFFX0_18945</name>
</gene>
<organism evidence="1 2">
    <name type="scientific">Citricoccus parietis</name>
    <dbReference type="NCBI Taxonomy" id="592307"/>
    <lineage>
        <taxon>Bacteria</taxon>
        <taxon>Bacillati</taxon>
        <taxon>Actinomycetota</taxon>
        <taxon>Actinomycetes</taxon>
        <taxon>Micrococcales</taxon>
        <taxon>Micrococcaceae</taxon>
        <taxon>Citricoccus</taxon>
    </lineage>
</organism>
<accession>A0ABV5G2L9</accession>
<sequence length="67" mass="7965">MPCGPWMAATWRSSSSRPLLLLRFEHPGFRLYRYPDARHCSGERSFQWIRSETAYPRIFLWGSMNPC</sequence>
<protein>
    <submittedName>
        <fullName evidence="1">Uncharacterized protein</fullName>
    </submittedName>
</protein>
<comment type="caution">
    <text evidence="1">The sequence shown here is derived from an EMBL/GenBank/DDBJ whole genome shotgun (WGS) entry which is preliminary data.</text>
</comment>
<keyword evidence="2" id="KW-1185">Reference proteome</keyword>
<dbReference type="Proteomes" id="UP001589575">
    <property type="component" value="Unassembled WGS sequence"/>
</dbReference>